<dbReference type="SUPFAM" id="SSF50249">
    <property type="entry name" value="Nucleic acid-binding proteins"/>
    <property type="match status" value="1"/>
</dbReference>
<dbReference type="Pfam" id="PF00270">
    <property type="entry name" value="DEAD"/>
    <property type="match status" value="1"/>
</dbReference>
<evidence type="ECO:0000259" key="17">
    <source>
        <dbReference type="PROSITE" id="PS51192"/>
    </source>
</evidence>
<keyword evidence="5" id="KW-0378">Hydrolase</keyword>
<dbReference type="SUPFAM" id="SSF52540">
    <property type="entry name" value="P-loop containing nucleoside triphosphate hydrolases"/>
    <property type="match status" value="2"/>
</dbReference>
<protein>
    <recommendedName>
        <fullName evidence="2">ATP-dependent DNA helicase RecG</fullName>
        <ecNumber evidence="13">5.6.2.4</ecNumber>
    </recommendedName>
    <alternativeName>
        <fullName evidence="15">DNA branch migration protein RecG</fullName>
    </alternativeName>
    <alternativeName>
        <fullName evidence="16">Probable DNA 3'-5' helicase RecG</fullName>
    </alternativeName>
</protein>
<accession>A0A381UEJ4</accession>
<evidence type="ECO:0000256" key="1">
    <source>
        <dbReference type="ARBA" id="ARBA00007504"/>
    </source>
</evidence>
<proteinExistence type="inferred from homology"/>
<dbReference type="InterPro" id="IPR027417">
    <property type="entry name" value="P-loop_NTPase"/>
</dbReference>
<evidence type="ECO:0000259" key="18">
    <source>
        <dbReference type="PROSITE" id="PS51194"/>
    </source>
</evidence>
<sequence>VNTLPVPPKADDFLNRELRFQKGIGPKRANELARAGLQTTDDLLHRMPIRFEDRSQRISSTELKAGGTVSVAGEIIGCGLRRTRRRGFTLFEMLLRDDAGPFRALWINQPFLQDVFAAGQHVVLYGKVELRHPGGLQVTNPQYEFVDPSKETDGSHTDRIVPIYERVGSLTSKRLRGLVLHVLQQLPEELNDPLPEPLRRRHNLPSRRDAFWGAHFPAGDTPLHALNAFRAPAQVRLIYEELFLFQLGLAFRRQARAEQQKPRVVRIDDRVRKSALTVLPFRLTAGQRSALRAIVGDMSGPKPMHRLLQGDVGCGKTIVALLAALVAMENELQVALMAPTELLAEQHYLSIRTLLASSRFKTVLLTGSTATGPRRETTRALACGKANLVVGTHALVQQRVRFRELGLVVIDEQHRFGVIERATLQDKGRQPDVLVMTATPIPRTLALTSYGDLDVSFIRDLPPQRRPIRTTVLPDSRRNNAYHFVEKALSEGRQAYVVYPLVTESEKSDLRAATAMFESLRTMFPDHSVGLLHGRMKSDQRDEVMKRFTIGDVQLLVATTVVEVGVDVPNATVMVVEHAERFGLAQLHQLRGRVGRGPNQSHCWLLHDDEMTEMARARLDALAQSTDGFHIAEQDLLLRGPGEMLGTRQSGLPTLRVANLMRDRNLMEKALRDAQAALQKGIVSKTVLAELNEAWTARFGLASVG</sequence>
<dbReference type="InterPro" id="IPR011545">
    <property type="entry name" value="DEAD/DEAH_box_helicase_dom"/>
</dbReference>
<evidence type="ECO:0000256" key="7">
    <source>
        <dbReference type="ARBA" id="ARBA00022840"/>
    </source>
</evidence>
<dbReference type="PROSITE" id="PS51192">
    <property type="entry name" value="HELICASE_ATP_BIND_1"/>
    <property type="match status" value="1"/>
</dbReference>
<dbReference type="NCBIfam" id="NF008168">
    <property type="entry name" value="PRK10917.2-2"/>
    <property type="match status" value="1"/>
</dbReference>
<evidence type="ECO:0000256" key="5">
    <source>
        <dbReference type="ARBA" id="ARBA00022801"/>
    </source>
</evidence>
<dbReference type="NCBIfam" id="TIGR00643">
    <property type="entry name" value="recG"/>
    <property type="match status" value="1"/>
</dbReference>
<evidence type="ECO:0000256" key="4">
    <source>
        <dbReference type="ARBA" id="ARBA00022763"/>
    </source>
</evidence>
<dbReference type="SMART" id="SM00487">
    <property type="entry name" value="DEXDc"/>
    <property type="match status" value="1"/>
</dbReference>
<comment type="catalytic activity">
    <reaction evidence="14">
        <text>ATP + H2O = ADP + phosphate + H(+)</text>
        <dbReference type="Rhea" id="RHEA:13065"/>
        <dbReference type="ChEBI" id="CHEBI:15377"/>
        <dbReference type="ChEBI" id="CHEBI:15378"/>
        <dbReference type="ChEBI" id="CHEBI:30616"/>
        <dbReference type="ChEBI" id="CHEBI:43474"/>
        <dbReference type="ChEBI" id="CHEBI:456216"/>
        <dbReference type="EC" id="5.6.2.4"/>
    </reaction>
</comment>
<dbReference type="Gene3D" id="2.40.50.140">
    <property type="entry name" value="Nucleic acid-binding proteins"/>
    <property type="match status" value="1"/>
</dbReference>
<dbReference type="InterPro" id="IPR047112">
    <property type="entry name" value="RecG/Mfd"/>
</dbReference>
<dbReference type="CDD" id="cd04488">
    <property type="entry name" value="RecG_wedge_OBF"/>
    <property type="match status" value="1"/>
</dbReference>
<comment type="similarity">
    <text evidence="1">Belongs to the helicase family. RecG subfamily.</text>
</comment>
<keyword evidence="8" id="KW-0238">DNA-binding</keyword>
<evidence type="ECO:0000256" key="15">
    <source>
        <dbReference type="ARBA" id="ARBA00049803"/>
    </source>
</evidence>
<evidence type="ECO:0000256" key="16">
    <source>
        <dbReference type="ARBA" id="ARBA00049819"/>
    </source>
</evidence>
<dbReference type="PANTHER" id="PTHR47964">
    <property type="entry name" value="ATP-DEPENDENT DNA HELICASE HOMOLOG RECG, CHLOROPLASTIC"/>
    <property type="match status" value="1"/>
</dbReference>
<keyword evidence="3" id="KW-0547">Nucleotide-binding</keyword>
<dbReference type="InterPro" id="IPR012340">
    <property type="entry name" value="NA-bd_OB-fold"/>
</dbReference>
<dbReference type="Gene3D" id="3.40.50.300">
    <property type="entry name" value="P-loop containing nucleotide triphosphate hydrolases"/>
    <property type="match status" value="2"/>
</dbReference>
<dbReference type="GO" id="GO:0006281">
    <property type="term" value="P:DNA repair"/>
    <property type="evidence" value="ECO:0007669"/>
    <property type="project" value="UniProtKB-KW"/>
</dbReference>
<evidence type="ECO:0000256" key="12">
    <source>
        <dbReference type="ARBA" id="ARBA00034617"/>
    </source>
</evidence>
<evidence type="ECO:0000313" key="19">
    <source>
        <dbReference type="EMBL" id="SVA26632.1"/>
    </source>
</evidence>
<dbReference type="Pfam" id="PF00271">
    <property type="entry name" value="Helicase_C"/>
    <property type="match status" value="1"/>
</dbReference>
<dbReference type="InterPro" id="IPR045562">
    <property type="entry name" value="RecG_dom3_C"/>
</dbReference>
<reference evidence="19" key="1">
    <citation type="submission" date="2018-05" db="EMBL/GenBank/DDBJ databases">
        <authorList>
            <person name="Lanie J.A."/>
            <person name="Ng W.-L."/>
            <person name="Kazmierczak K.M."/>
            <person name="Andrzejewski T.M."/>
            <person name="Davidsen T.M."/>
            <person name="Wayne K.J."/>
            <person name="Tettelin H."/>
            <person name="Glass J.I."/>
            <person name="Rusch D."/>
            <person name="Podicherti R."/>
            <person name="Tsui H.-C.T."/>
            <person name="Winkler M.E."/>
        </authorList>
    </citation>
    <scope>NUCLEOTIDE SEQUENCE</scope>
</reference>
<keyword evidence="6" id="KW-0347">Helicase</keyword>
<evidence type="ECO:0000256" key="8">
    <source>
        <dbReference type="ARBA" id="ARBA00023125"/>
    </source>
</evidence>
<name>A0A381UEJ4_9ZZZZ</name>
<comment type="catalytic activity">
    <reaction evidence="12">
        <text>Couples ATP hydrolysis with the unwinding of duplex DNA by translocating in the 3'-5' direction.</text>
        <dbReference type="EC" id="5.6.2.4"/>
    </reaction>
</comment>
<feature type="domain" description="Helicase C-terminal" evidence="18">
    <location>
        <begin position="480"/>
        <end position="637"/>
    </location>
</feature>
<feature type="non-terminal residue" evidence="19">
    <location>
        <position position="1"/>
    </location>
</feature>
<evidence type="ECO:0000256" key="9">
    <source>
        <dbReference type="ARBA" id="ARBA00023172"/>
    </source>
</evidence>
<dbReference type="PANTHER" id="PTHR47964:SF1">
    <property type="entry name" value="ATP-DEPENDENT DNA HELICASE HOMOLOG RECG, CHLOROPLASTIC"/>
    <property type="match status" value="1"/>
</dbReference>
<evidence type="ECO:0000256" key="11">
    <source>
        <dbReference type="ARBA" id="ARBA00023235"/>
    </source>
</evidence>
<dbReference type="AlphaFoldDB" id="A0A381UEJ4"/>
<evidence type="ECO:0000256" key="13">
    <source>
        <dbReference type="ARBA" id="ARBA00034808"/>
    </source>
</evidence>
<keyword evidence="4" id="KW-0227">DNA damage</keyword>
<evidence type="ECO:0000256" key="3">
    <source>
        <dbReference type="ARBA" id="ARBA00022741"/>
    </source>
</evidence>
<keyword evidence="9" id="KW-0233">DNA recombination</keyword>
<dbReference type="InterPro" id="IPR014001">
    <property type="entry name" value="Helicase_ATP-bd"/>
</dbReference>
<evidence type="ECO:0000256" key="2">
    <source>
        <dbReference type="ARBA" id="ARBA00017846"/>
    </source>
</evidence>
<dbReference type="InterPro" id="IPR033454">
    <property type="entry name" value="RecG_wedge"/>
</dbReference>
<organism evidence="19">
    <name type="scientific">marine metagenome</name>
    <dbReference type="NCBI Taxonomy" id="408172"/>
    <lineage>
        <taxon>unclassified sequences</taxon>
        <taxon>metagenomes</taxon>
        <taxon>ecological metagenomes</taxon>
    </lineage>
</organism>
<dbReference type="GO" id="GO:0005524">
    <property type="term" value="F:ATP binding"/>
    <property type="evidence" value="ECO:0007669"/>
    <property type="project" value="UniProtKB-KW"/>
</dbReference>
<keyword evidence="10" id="KW-0234">DNA repair</keyword>
<dbReference type="GO" id="GO:0006310">
    <property type="term" value="P:DNA recombination"/>
    <property type="evidence" value="ECO:0007669"/>
    <property type="project" value="UniProtKB-KW"/>
</dbReference>
<dbReference type="GO" id="GO:0003677">
    <property type="term" value="F:DNA binding"/>
    <property type="evidence" value="ECO:0007669"/>
    <property type="project" value="UniProtKB-KW"/>
</dbReference>
<dbReference type="GO" id="GO:0043138">
    <property type="term" value="F:3'-5' DNA helicase activity"/>
    <property type="evidence" value="ECO:0007669"/>
    <property type="project" value="UniProtKB-EC"/>
</dbReference>
<dbReference type="SMART" id="SM00490">
    <property type="entry name" value="HELICc"/>
    <property type="match status" value="1"/>
</dbReference>
<evidence type="ECO:0000256" key="14">
    <source>
        <dbReference type="ARBA" id="ARBA00048988"/>
    </source>
</evidence>
<dbReference type="InterPro" id="IPR004609">
    <property type="entry name" value="ATP-dep_DNA_helicase_RecG"/>
</dbReference>
<keyword evidence="11" id="KW-0413">Isomerase</keyword>
<feature type="domain" description="Helicase ATP-binding" evidence="17">
    <location>
        <begin position="297"/>
        <end position="458"/>
    </location>
</feature>
<dbReference type="EMBL" id="UINC01006287">
    <property type="protein sequence ID" value="SVA26632.1"/>
    <property type="molecule type" value="Genomic_DNA"/>
</dbReference>
<dbReference type="EC" id="5.6.2.4" evidence="13"/>
<gene>
    <name evidence="19" type="ORF">METZ01_LOCUS79486</name>
</gene>
<dbReference type="CDD" id="cd17992">
    <property type="entry name" value="DEXHc_RecG"/>
    <property type="match status" value="1"/>
</dbReference>
<dbReference type="PROSITE" id="PS51194">
    <property type="entry name" value="HELICASE_CTER"/>
    <property type="match status" value="1"/>
</dbReference>
<evidence type="ECO:0000256" key="6">
    <source>
        <dbReference type="ARBA" id="ARBA00022806"/>
    </source>
</evidence>
<dbReference type="GO" id="GO:0016787">
    <property type="term" value="F:hydrolase activity"/>
    <property type="evidence" value="ECO:0007669"/>
    <property type="project" value="UniProtKB-KW"/>
</dbReference>
<dbReference type="NCBIfam" id="NF008165">
    <property type="entry name" value="PRK10917.1-3"/>
    <property type="match status" value="1"/>
</dbReference>
<dbReference type="Pfam" id="PF17191">
    <property type="entry name" value="RecG_wedge"/>
    <property type="match status" value="1"/>
</dbReference>
<keyword evidence="7" id="KW-0067">ATP-binding</keyword>
<dbReference type="InterPro" id="IPR001650">
    <property type="entry name" value="Helicase_C-like"/>
</dbReference>
<dbReference type="Pfam" id="PF19833">
    <property type="entry name" value="RecG_dom3_C"/>
    <property type="match status" value="1"/>
</dbReference>
<evidence type="ECO:0000256" key="10">
    <source>
        <dbReference type="ARBA" id="ARBA00023204"/>
    </source>
</evidence>